<dbReference type="NCBIfam" id="TIGR01134">
    <property type="entry name" value="purF"/>
    <property type="match status" value="1"/>
</dbReference>
<dbReference type="GO" id="GO:0004044">
    <property type="term" value="F:amidophosphoribosyltransferase activity"/>
    <property type="evidence" value="ECO:0007669"/>
    <property type="project" value="UniProtKB-UniRule"/>
</dbReference>
<gene>
    <name evidence="7 14" type="primary">purF</name>
    <name evidence="14" type="ORF">EF806_06600</name>
</gene>
<name>A0A520KQZ7_METT2</name>
<dbReference type="Pfam" id="PF00156">
    <property type="entry name" value="Pribosyltran"/>
    <property type="match status" value="1"/>
</dbReference>
<evidence type="ECO:0000256" key="10">
    <source>
        <dbReference type="PIRSR" id="PIRSR000485-2"/>
    </source>
</evidence>
<dbReference type="EC" id="2.4.2.14" evidence="7"/>
<feature type="binding site" evidence="7 11">
    <location>
        <position position="445"/>
    </location>
    <ligand>
        <name>[4Fe-4S] cluster</name>
        <dbReference type="ChEBI" id="CHEBI:49883"/>
    </ligand>
</feature>
<evidence type="ECO:0000256" key="7">
    <source>
        <dbReference type="HAMAP-Rule" id="MF_01931"/>
    </source>
</evidence>
<keyword evidence="7 10" id="KW-0479">Metal-binding</keyword>
<evidence type="ECO:0000259" key="13">
    <source>
        <dbReference type="PROSITE" id="PS51278"/>
    </source>
</evidence>
<dbReference type="InterPro" id="IPR035584">
    <property type="entry name" value="PurF_N"/>
</dbReference>
<dbReference type="InterPro" id="IPR005854">
    <property type="entry name" value="PurF"/>
</dbReference>
<keyword evidence="5 7" id="KW-0658">Purine biosynthesis</keyword>
<accession>A0A520KQZ7</accession>
<dbReference type="EMBL" id="RXIF01000012">
    <property type="protein sequence ID" value="RZN63948.1"/>
    <property type="molecule type" value="Genomic_DNA"/>
</dbReference>
<dbReference type="PROSITE" id="PS50206">
    <property type="entry name" value="RHODANESE_3"/>
    <property type="match status" value="1"/>
</dbReference>
<evidence type="ECO:0000256" key="9">
    <source>
        <dbReference type="PIRSR" id="PIRSR000485-1"/>
    </source>
</evidence>
<keyword evidence="7 11" id="KW-0408">Iron</keyword>
<dbReference type="CDD" id="cd00715">
    <property type="entry name" value="GPATase_N"/>
    <property type="match status" value="1"/>
</dbReference>
<dbReference type="CDD" id="cd06223">
    <property type="entry name" value="PRTases_typeI"/>
    <property type="match status" value="1"/>
</dbReference>
<feature type="binding site" evidence="7 11">
    <location>
        <position position="245"/>
    </location>
    <ligand>
        <name>[4Fe-4S] cluster</name>
        <dbReference type="ChEBI" id="CHEBI:49883"/>
    </ligand>
</feature>
<evidence type="ECO:0000256" key="6">
    <source>
        <dbReference type="ARBA" id="ARBA00022962"/>
    </source>
</evidence>
<dbReference type="PIRSF" id="PIRSF000485">
    <property type="entry name" value="Amd_phspho_trans"/>
    <property type="match status" value="1"/>
</dbReference>
<dbReference type="GO" id="GO:0051539">
    <property type="term" value="F:4 iron, 4 sulfur cluster binding"/>
    <property type="evidence" value="ECO:0007669"/>
    <property type="project" value="UniProtKB-KW"/>
</dbReference>
<feature type="binding site" evidence="7 11">
    <location>
        <position position="442"/>
    </location>
    <ligand>
        <name>[4Fe-4S] cluster</name>
        <dbReference type="ChEBI" id="CHEBI:49883"/>
    </ligand>
</feature>
<dbReference type="GO" id="GO:0009113">
    <property type="term" value="P:purine nucleobase biosynthetic process"/>
    <property type="evidence" value="ECO:0007669"/>
    <property type="project" value="UniProtKB-UniRule"/>
</dbReference>
<evidence type="ECO:0000259" key="12">
    <source>
        <dbReference type="PROSITE" id="PS50206"/>
    </source>
</evidence>
<dbReference type="SUPFAM" id="SSF53271">
    <property type="entry name" value="PRTase-like"/>
    <property type="match status" value="1"/>
</dbReference>
<dbReference type="PANTHER" id="PTHR11907">
    <property type="entry name" value="AMIDOPHOSPHORIBOSYLTRANSFERASE"/>
    <property type="match status" value="1"/>
</dbReference>
<dbReference type="InterPro" id="IPR000836">
    <property type="entry name" value="PRTase_dom"/>
</dbReference>
<comment type="pathway">
    <text evidence="1 7 8">Purine metabolism; IMP biosynthesis via de novo pathway; N(1)-(5-phospho-D-ribosyl)glycinamide from 5-phospho-alpha-D-ribose 1-diphosphate: step 1/2.</text>
</comment>
<organism evidence="14 15">
    <name type="scientific">Methanoliparum thermophilum</name>
    <dbReference type="NCBI Taxonomy" id="2491083"/>
    <lineage>
        <taxon>Archaea</taxon>
        <taxon>Methanobacteriati</taxon>
        <taxon>Methanobacteriota</taxon>
        <taxon>Candidatus Methanoliparia</taxon>
        <taxon>Candidatus Methanoliparales</taxon>
        <taxon>Candidatus Methanoliparaceae</taxon>
        <taxon>Candidatus Methanoliparum</taxon>
    </lineage>
</organism>
<feature type="domain" description="Glutamine amidotransferase type-2" evidence="13">
    <location>
        <begin position="5"/>
        <end position="228"/>
    </location>
</feature>
<dbReference type="InterPro" id="IPR017932">
    <property type="entry name" value="GATase_2_dom"/>
</dbReference>
<dbReference type="UniPathway" id="UPA00074">
    <property type="reaction ID" value="UER00124"/>
</dbReference>
<evidence type="ECO:0000313" key="15">
    <source>
        <dbReference type="Proteomes" id="UP000317158"/>
    </source>
</evidence>
<dbReference type="Proteomes" id="UP000317158">
    <property type="component" value="Unassembled WGS sequence"/>
</dbReference>
<comment type="cofactor">
    <cofactor evidence="7 10">
        <name>Mg(2+)</name>
        <dbReference type="ChEBI" id="CHEBI:18420"/>
    </cofactor>
    <text evidence="7 10">Binds 1 Mg(2+) ion per subunit.</text>
</comment>
<keyword evidence="6 7" id="KW-0315">Glutamine amidotransferase</keyword>
<feature type="domain" description="Rhodanese" evidence="12">
    <location>
        <begin position="347"/>
        <end position="389"/>
    </location>
</feature>
<keyword evidence="7 10" id="KW-0460">Magnesium</keyword>
<keyword evidence="7 11" id="KW-0411">Iron-sulfur</keyword>
<feature type="active site" description="Nucleophile" evidence="7 9">
    <location>
        <position position="5"/>
    </location>
</feature>
<dbReference type="SUPFAM" id="SSF56235">
    <property type="entry name" value="N-terminal nucleophile aminohydrolases (Ntn hydrolases)"/>
    <property type="match status" value="1"/>
</dbReference>
<dbReference type="GO" id="GO:0000287">
    <property type="term" value="F:magnesium ion binding"/>
    <property type="evidence" value="ECO:0007669"/>
    <property type="project" value="UniProtKB-UniRule"/>
</dbReference>
<dbReference type="InterPro" id="IPR029057">
    <property type="entry name" value="PRTase-like"/>
</dbReference>
<comment type="catalytic activity">
    <reaction evidence="7 8">
        <text>5-phospho-beta-D-ribosylamine + L-glutamate + diphosphate = 5-phospho-alpha-D-ribose 1-diphosphate + L-glutamine + H2O</text>
        <dbReference type="Rhea" id="RHEA:14905"/>
        <dbReference type="ChEBI" id="CHEBI:15377"/>
        <dbReference type="ChEBI" id="CHEBI:29985"/>
        <dbReference type="ChEBI" id="CHEBI:33019"/>
        <dbReference type="ChEBI" id="CHEBI:58017"/>
        <dbReference type="ChEBI" id="CHEBI:58359"/>
        <dbReference type="ChEBI" id="CHEBI:58681"/>
        <dbReference type="EC" id="2.4.2.14"/>
    </reaction>
</comment>
<reference evidence="14 15" key="1">
    <citation type="journal article" date="2019" name="Nat. Microbiol.">
        <title>Wide diversity of methane and short-chain alkane metabolisms in uncultured archaea.</title>
        <authorList>
            <person name="Borrel G."/>
            <person name="Adam P.S."/>
            <person name="McKay L.J."/>
            <person name="Chen L.X."/>
            <person name="Sierra-Garcia I.N."/>
            <person name="Sieber C.M."/>
            <person name="Letourneur Q."/>
            <person name="Ghozlane A."/>
            <person name="Andersen G.L."/>
            <person name="Li W.J."/>
            <person name="Hallam S.J."/>
            <person name="Muyzer G."/>
            <person name="de Oliveira V.M."/>
            <person name="Inskeep W.P."/>
            <person name="Banfield J.F."/>
            <person name="Gribaldo S."/>
        </authorList>
    </citation>
    <scope>NUCLEOTIDE SEQUENCE [LARGE SCALE GENOMIC DNA]</scope>
    <source>
        <strain evidence="14">NM1a</strain>
    </source>
</reference>
<dbReference type="InterPro" id="IPR001763">
    <property type="entry name" value="Rhodanese-like_dom"/>
</dbReference>
<feature type="binding site" evidence="7 10">
    <location>
        <position position="292"/>
    </location>
    <ligand>
        <name>Mg(2+)</name>
        <dbReference type="ChEBI" id="CHEBI:18420"/>
    </ligand>
</feature>
<dbReference type="InterPro" id="IPR029055">
    <property type="entry name" value="Ntn_hydrolases_N"/>
</dbReference>
<evidence type="ECO:0000256" key="4">
    <source>
        <dbReference type="ARBA" id="ARBA00022679"/>
    </source>
</evidence>
<feature type="binding site" evidence="7 11">
    <location>
        <position position="391"/>
    </location>
    <ligand>
        <name>[4Fe-4S] cluster</name>
        <dbReference type="ChEBI" id="CHEBI:49883"/>
    </ligand>
</feature>
<evidence type="ECO:0000256" key="1">
    <source>
        <dbReference type="ARBA" id="ARBA00005209"/>
    </source>
</evidence>
<comment type="cofactor">
    <cofactor evidence="7 11">
        <name>[4Fe-4S] cluster</name>
        <dbReference type="ChEBI" id="CHEBI:49883"/>
    </cofactor>
    <text evidence="7 11">Binds 1 [4Fe-4S] cluster per subunit.</text>
</comment>
<evidence type="ECO:0000256" key="8">
    <source>
        <dbReference type="PIRNR" id="PIRNR000485"/>
    </source>
</evidence>
<evidence type="ECO:0000256" key="5">
    <source>
        <dbReference type="ARBA" id="ARBA00022755"/>
    </source>
</evidence>
<comment type="similarity">
    <text evidence="2 7 8">In the C-terminal section; belongs to the purine/pyrimidine phosphoribosyltransferase family.</text>
</comment>
<dbReference type="Gene3D" id="3.40.50.2020">
    <property type="match status" value="1"/>
</dbReference>
<comment type="function">
    <text evidence="7">Catalyzes the formation of phosphoribosylamine from phosphoribosylpyrophosphate (PRPP) and glutamine.</text>
</comment>
<evidence type="ECO:0000256" key="11">
    <source>
        <dbReference type="PIRSR" id="PIRSR000485-3"/>
    </source>
</evidence>
<evidence type="ECO:0000313" key="14">
    <source>
        <dbReference type="EMBL" id="RZN63948.1"/>
    </source>
</evidence>
<keyword evidence="7" id="KW-0004">4Fe-4S</keyword>
<sequence length="452" mass="50310">MKEDCGVVGISLQEDSPLIFDYLYYALYTLQHRGQESAGIAINNKEGIFIQKGMGLVSEVFNKKRESIKGDVGIGHVRYSTSGESNLENCQPSLIEKEDELFILAHNGNIVNYKIIKKELESKGHIINSSSDSEIIGHLFIERLKETHDITGAVARLMEELKGAYSVVMLYKNKIVAFRDPLGIRPLCIGELYPKGLIIASESVAIDTLNGRLIRDIKPGEVVILEFGNIIEEKHLVKLEHNSHCMFEYVYFARPDSVIDGRSVYEVRMAIGKLLAQKAKINADFVSPMPDSGVTFAIGYAISSGLPYIESLIKNRYVGRTFIIPNQEERELMVKIKLNPIRNNIDGKRIVLVDDSIVRGTTSKRVVNILRKAGAKEVHLCIGCPPLISPCYFGVDFTTNDELVASQKNIAEISKIIGADSITYASIDDIVKAINIERDDLCISCLTGIYHI</sequence>
<comment type="caution">
    <text evidence="14">The sequence shown here is derived from an EMBL/GenBank/DDBJ whole genome shotgun (WGS) entry which is preliminary data.</text>
</comment>
<feature type="binding site" evidence="7 10">
    <location>
        <position position="354"/>
    </location>
    <ligand>
        <name>Mg(2+)</name>
        <dbReference type="ChEBI" id="CHEBI:18420"/>
    </ligand>
</feature>
<keyword evidence="3 7" id="KW-0328">Glycosyltransferase</keyword>
<keyword evidence="4 7" id="KW-0808">Transferase</keyword>
<dbReference type="Pfam" id="PF13522">
    <property type="entry name" value="GATase_6"/>
    <property type="match status" value="1"/>
</dbReference>
<dbReference type="AlphaFoldDB" id="A0A520KQZ7"/>
<dbReference type="HAMAP" id="MF_01931">
    <property type="entry name" value="PurF"/>
    <property type="match status" value="1"/>
</dbReference>
<evidence type="ECO:0000256" key="2">
    <source>
        <dbReference type="ARBA" id="ARBA00010138"/>
    </source>
</evidence>
<feature type="binding site" evidence="7 10">
    <location>
        <position position="355"/>
    </location>
    <ligand>
        <name>Mg(2+)</name>
        <dbReference type="ChEBI" id="CHEBI:18420"/>
    </ligand>
</feature>
<protein>
    <recommendedName>
        <fullName evidence="7">Amidophosphoribosyltransferase</fullName>
        <shortName evidence="7">ATase</shortName>
        <ecNumber evidence="7">2.4.2.14</ecNumber>
    </recommendedName>
    <alternativeName>
        <fullName evidence="7">Glutamine phosphoribosylpyrophosphate amidotransferase</fullName>
        <shortName evidence="7">GPATase</shortName>
    </alternativeName>
</protein>
<evidence type="ECO:0000256" key="3">
    <source>
        <dbReference type="ARBA" id="ARBA00022676"/>
    </source>
</evidence>
<dbReference type="GO" id="GO:0006189">
    <property type="term" value="P:'de novo' IMP biosynthetic process"/>
    <property type="evidence" value="ECO:0007669"/>
    <property type="project" value="UniProtKB-UniRule"/>
</dbReference>
<dbReference type="Gene3D" id="3.60.20.10">
    <property type="entry name" value="Glutamine Phosphoribosylpyrophosphate, subunit 1, domain 1"/>
    <property type="match status" value="1"/>
</dbReference>
<dbReference type="PROSITE" id="PS51278">
    <property type="entry name" value="GATASE_TYPE_2"/>
    <property type="match status" value="1"/>
</dbReference>
<proteinExistence type="inferred from homology"/>